<evidence type="ECO:0000256" key="1">
    <source>
        <dbReference type="ARBA" id="ARBA00007623"/>
    </source>
</evidence>
<dbReference type="Gene3D" id="2.60.120.380">
    <property type="match status" value="1"/>
</dbReference>
<reference evidence="4" key="1">
    <citation type="submission" date="2025-08" db="UniProtKB">
        <authorList>
            <consortium name="RefSeq"/>
        </authorList>
    </citation>
    <scope>IDENTIFICATION</scope>
    <source>
        <tissue evidence="4">Muscle</tissue>
    </source>
</reference>
<accession>A0ABM1RV86</accession>
<feature type="domain" description="Peptidase C2 calpain large subunit" evidence="2">
    <location>
        <begin position="41"/>
        <end position="112"/>
    </location>
</feature>
<dbReference type="Proteomes" id="UP000694941">
    <property type="component" value="Unplaced"/>
</dbReference>
<dbReference type="PANTHER" id="PTHR10183">
    <property type="entry name" value="CALPAIN"/>
    <property type="match status" value="1"/>
</dbReference>
<protein>
    <submittedName>
        <fullName evidence="4">Calpain clp-1-like</fullName>
    </submittedName>
</protein>
<gene>
    <name evidence="4" type="primary">LOC106475496</name>
</gene>
<organism evidence="3 4">
    <name type="scientific">Limulus polyphemus</name>
    <name type="common">Atlantic horseshoe crab</name>
    <dbReference type="NCBI Taxonomy" id="6850"/>
    <lineage>
        <taxon>Eukaryota</taxon>
        <taxon>Metazoa</taxon>
        <taxon>Ecdysozoa</taxon>
        <taxon>Arthropoda</taxon>
        <taxon>Chelicerata</taxon>
        <taxon>Merostomata</taxon>
        <taxon>Xiphosura</taxon>
        <taxon>Limulidae</taxon>
        <taxon>Limulus</taxon>
    </lineage>
</organism>
<dbReference type="InterPro" id="IPR022682">
    <property type="entry name" value="Calpain_domain_III"/>
</dbReference>
<dbReference type="Pfam" id="PF01067">
    <property type="entry name" value="Calpain_III"/>
    <property type="match status" value="1"/>
</dbReference>
<name>A0ABM1RV86_LIMPO</name>
<sequence length="119" mass="13552">MSFEDFLNNFTHLDLLHIGPDDWMQEPSLHTKRPWRAVLARRRWRSGFNAGGGPQYKETTAMNPQFHVHIPKNGTNKCHVVVSVTQNYTPGHVTEDGKRMPPLPIGFAVYEASLMSYSS</sequence>
<keyword evidence="3" id="KW-1185">Reference proteome</keyword>
<evidence type="ECO:0000259" key="2">
    <source>
        <dbReference type="Pfam" id="PF01067"/>
    </source>
</evidence>
<dbReference type="PANTHER" id="PTHR10183:SF424">
    <property type="entry name" value="CALPAIN-B-LIKE PROTEIN"/>
    <property type="match status" value="1"/>
</dbReference>
<dbReference type="InterPro" id="IPR036213">
    <property type="entry name" value="Calpain_III_sf"/>
</dbReference>
<dbReference type="GeneID" id="106475496"/>
<dbReference type="RefSeq" id="XP_022235291.1">
    <property type="nucleotide sequence ID" value="XM_022379583.1"/>
</dbReference>
<evidence type="ECO:0000313" key="3">
    <source>
        <dbReference type="Proteomes" id="UP000694941"/>
    </source>
</evidence>
<comment type="similarity">
    <text evidence="1">Belongs to the peptidase C2 family.</text>
</comment>
<proteinExistence type="inferred from homology"/>
<evidence type="ECO:0000313" key="4">
    <source>
        <dbReference type="RefSeq" id="XP_022235291.1"/>
    </source>
</evidence>
<dbReference type="InterPro" id="IPR022684">
    <property type="entry name" value="Calpain_cysteine_protease"/>
</dbReference>
<dbReference type="SUPFAM" id="SSF49758">
    <property type="entry name" value="Calpain large subunit, middle domain (domain III)"/>
    <property type="match status" value="1"/>
</dbReference>